<dbReference type="EMBL" id="JBHSNP010000010">
    <property type="protein sequence ID" value="MFC5602760.1"/>
    <property type="molecule type" value="Genomic_DNA"/>
</dbReference>
<feature type="chain" id="PRO_5045496480" description="Lipoprotein" evidence="1">
    <location>
        <begin position="25"/>
        <end position="183"/>
    </location>
</feature>
<organism evidence="2 3">
    <name type="scientific">Sporosarcina koreensis</name>
    <dbReference type="NCBI Taxonomy" id="334735"/>
    <lineage>
        <taxon>Bacteria</taxon>
        <taxon>Bacillati</taxon>
        <taxon>Bacillota</taxon>
        <taxon>Bacilli</taxon>
        <taxon>Bacillales</taxon>
        <taxon>Caryophanaceae</taxon>
        <taxon>Sporosarcina</taxon>
    </lineage>
</organism>
<protein>
    <recommendedName>
        <fullName evidence="4">Lipoprotein</fullName>
    </recommendedName>
</protein>
<dbReference type="PROSITE" id="PS51257">
    <property type="entry name" value="PROKAR_LIPOPROTEIN"/>
    <property type="match status" value="1"/>
</dbReference>
<evidence type="ECO:0008006" key="4">
    <source>
        <dbReference type="Google" id="ProtNLM"/>
    </source>
</evidence>
<reference evidence="3" key="1">
    <citation type="journal article" date="2019" name="Int. J. Syst. Evol. Microbiol.">
        <title>The Global Catalogue of Microorganisms (GCM) 10K type strain sequencing project: providing services to taxonomists for standard genome sequencing and annotation.</title>
        <authorList>
            <consortium name="The Broad Institute Genomics Platform"/>
            <consortium name="The Broad Institute Genome Sequencing Center for Infectious Disease"/>
            <person name="Wu L."/>
            <person name="Ma J."/>
        </authorList>
    </citation>
    <scope>NUCLEOTIDE SEQUENCE [LARGE SCALE GENOMIC DNA]</scope>
    <source>
        <strain evidence="3">KACC 11299</strain>
    </source>
</reference>
<evidence type="ECO:0000256" key="1">
    <source>
        <dbReference type="SAM" id="SignalP"/>
    </source>
</evidence>
<keyword evidence="3" id="KW-1185">Reference proteome</keyword>
<feature type="signal peptide" evidence="1">
    <location>
        <begin position="1"/>
        <end position="24"/>
    </location>
</feature>
<gene>
    <name evidence="2" type="ORF">ACFPTP_05970</name>
</gene>
<dbReference type="Proteomes" id="UP001596071">
    <property type="component" value="Unassembled WGS sequence"/>
</dbReference>
<comment type="caution">
    <text evidence="2">The sequence shown here is derived from an EMBL/GenBank/DDBJ whole genome shotgun (WGS) entry which is preliminary data.</text>
</comment>
<keyword evidence="1" id="KW-0732">Signal</keyword>
<accession>A0ABW0TXS0</accession>
<proteinExistence type="predicted"/>
<evidence type="ECO:0000313" key="2">
    <source>
        <dbReference type="EMBL" id="MFC5602760.1"/>
    </source>
</evidence>
<sequence length="183" mass="21139">MKKRNSRWKTGAAILLSVICLIFAGCSKPDEQEQIKESIKTVVELQMNAPDEKAIFQNYMSDRIEDSGTGFDQYHAYLEETYAPYFTESTFEQYILTNEFVIFHWAADRNGYQLKVNEVDVEQNEVTPTNYNFTVDLDYVNKDGEKTPIEVTGVAIMRDDKIAKMSYLGDKQLLRKLFDKGLD</sequence>
<evidence type="ECO:0000313" key="3">
    <source>
        <dbReference type="Proteomes" id="UP001596071"/>
    </source>
</evidence>
<dbReference type="RefSeq" id="WP_381442954.1">
    <property type="nucleotide sequence ID" value="NZ_JBHSNP010000010.1"/>
</dbReference>
<name>A0ABW0TXS0_9BACL</name>